<feature type="transmembrane region" description="Helical" evidence="12">
    <location>
        <begin position="295"/>
        <end position="314"/>
    </location>
</feature>
<dbReference type="PANTHER" id="PTHR34220:SF7">
    <property type="entry name" value="SENSOR HISTIDINE KINASE YPDA"/>
    <property type="match status" value="1"/>
</dbReference>
<feature type="domain" description="HAMP" evidence="14">
    <location>
        <begin position="649"/>
        <end position="702"/>
    </location>
</feature>
<dbReference type="InterPro" id="IPR005467">
    <property type="entry name" value="His_kinase_dom"/>
</dbReference>
<dbReference type="RefSeq" id="WP_209971573.1">
    <property type="nucleotide sequence ID" value="NZ_JAGGLB010000006.1"/>
</dbReference>
<dbReference type="InterPro" id="IPR003594">
    <property type="entry name" value="HATPase_dom"/>
</dbReference>
<dbReference type="GO" id="GO:0016301">
    <property type="term" value="F:kinase activity"/>
    <property type="evidence" value="ECO:0007669"/>
    <property type="project" value="UniProtKB-KW"/>
</dbReference>
<dbReference type="PROSITE" id="PS50885">
    <property type="entry name" value="HAMP"/>
    <property type="match status" value="1"/>
</dbReference>
<protein>
    <recommendedName>
        <fullName evidence="3">histidine kinase</fullName>
        <ecNumber evidence="3">2.7.13.3</ecNumber>
    </recommendedName>
</protein>
<evidence type="ECO:0000256" key="7">
    <source>
        <dbReference type="ARBA" id="ARBA00022741"/>
    </source>
</evidence>
<feature type="transmembrane region" description="Helical" evidence="12">
    <location>
        <begin position="353"/>
        <end position="375"/>
    </location>
</feature>
<evidence type="ECO:0000256" key="10">
    <source>
        <dbReference type="ARBA" id="ARBA00023012"/>
    </source>
</evidence>
<keyword evidence="12" id="KW-1133">Transmembrane helix</keyword>
<dbReference type="Pfam" id="PF02518">
    <property type="entry name" value="HATPase_c"/>
    <property type="match status" value="1"/>
</dbReference>
<dbReference type="InterPro" id="IPR050640">
    <property type="entry name" value="Bact_2-comp_sensor_kinase"/>
</dbReference>
<keyword evidence="7" id="KW-0547">Nucleotide-binding</keyword>
<evidence type="ECO:0000313" key="16">
    <source>
        <dbReference type="Proteomes" id="UP001519287"/>
    </source>
</evidence>
<evidence type="ECO:0000256" key="11">
    <source>
        <dbReference type="ARBA" id="ARBA00023136"/>
    </source>
</evidence>
<dbReference type="EC" id="2.7.13.3" evidence="3"/>
<comment type="caution">
    <text evidence="15">The sequence shown here is derived from an EMBL/GenBank/DDBJ whole genome shotgun (WGS) entry which is preliminary data.</text>
</comment>
<keyword evidence="9" id="KW-0067">ATP-binding</keyword>
<evidence type="ECO:0000256" key="5">
    <source>
        <dbReference type="ARBA" id="ARBA00022553"/>
    </source>
</evidence>
<keyword evidence="10" id="KW-0902">Two-component regulatory system</keyword>
<comment type="catalytic activity">
    <reaction evidence="1">
        <text>ATP + protein L-histidine = ADP + protein N-phospho-L-histidine.</text>
        <dbReference type="EC" id="2.7.13.3"/>
    </reaction>
</comment>
<dbReference type="Gene3D" id="6.10.340.10">
    <property type="match status" value="2"/>
</dbReference>
<organism evidence="15 16">
    <name type="scientific">Paenibacillus eucommiae</name>
    <dbReference type="NCBI Taxonomy" id="1355755"/>
    <lineage>
        <taxon>Bacteria</taxon>
        <taxon>Bacillati</taxon>
        <taxon>Bacillota</taxon>
        <taxon>Bacilli</taxon>
        <taxon>Bacillales</taxon>
        <taxon>Paenibacillaceae</taxon>
        <taxon>Paenibacillus</taxon>
    </lineage>
</organism>
<dbReference type="PROSITE" id="PS50109">
    <property type="entry name" value="HIS_KIN"/>
    <property type="match status" value="1"/>
</dbReference>
<accession>A0ABS4ITC3</accession>
<evidence type="ECO:0000256" key="1">
    <source>
        <dbReference type="ARBA" id="ARBA00000085"/>
    </source>
</evidence>
<name>A0ABS4ITC3_9BACL</name>
<dbReference type="Pfam" id="PF06580">
    <property type="entry name" value="His_kinase"/>
    <property type="match status" value="1"/>
</dbReference>
<evidence type="ECO:0000313" key="15">
    <source>
        <dbReference type="EMBL" id="MBP1990817.1"/>
    </source>
</evidence>
<keyword evidence="16" id="KW-1185">Reference proteome</keyword>
<feature type="domain" description="Histidine kinase" evidence="13">
    <location>
        <begin position="820"/>
        <end position="921"/>
    </location>
</feature>
<evidence type="ECO:0000256" key="6">
    <source>
        <dbReference type="ARBA" id="ARBA00022679"/>
    </source>
</evidence>
<evidence type="ECO:0000256" key="3">
    <source>
        <dbReference type="ARBA" id="ARBA00012438"/>
    </source>
</evidence>
<evidence type="ECO:0000256" key="4">
    <source>
        <dbReference type="ARBA" id="ARBA00022475"/>
    </source>
</evidence>
<reference evidence="15 16" key="1">
    <citation type="submission" date="2021-03" db="EMBL/GenBank/DDBJ databases">
        <title>Genomic Encyclopedia of Type Strains, Phase IV (KMG-IV): sequencing the most valuable type-strain genomes for metagenomic binning, comparative biology and taxonomic classification.</title>
        <authorList>
            <person name="Goeker M."/>
        </authorList>
    </citation>
    <scope>NUCLEOTIDE SEQUENCE [LARGE SCALE GENOMIC DNA]</scope>
    <source>
        <strain evidence="15 16">DSM 26048</strain>
    </source>
</reference>
<keyword evidence="5" id="KW-0597">Phosphoprotein</keyword>
<dbReference type="InterPro" id="IPR010559">
    <property type="entry name" value="Sig_transdc_His_kin_internal"/>
</dbReference>
<proteinExistence type="predicted"/>
<keyword evidence="8 15" id="KW-0418">Kinase</keyword>
<keyword evidence="4" id="KW-1003">Cell membrane</keyword>
<feature type="transmembrane region" description="Helical" evidence="12">
    <location>
        <begin position="628"/>
        <end position="648"/>
    </location>
</feature>
<sequence length="925" mass="106145">MFHKIHQSYGLKTFLSFLSIILVAVSLSVLCIVSFRTSVSTILERTESMDQSNLRQVNNKIDFSMGEIEKLTRTFSVNQTLIEKLTEYSAEGNKSFYDKNKIDKKVWDIFNKMQVGYEDILRIEVYTDLVGIRSDRFPTSLNAGSIRNSSIYTTIKNSERSVSIFGPNLQGSIFEKELGGFVFGSLILQGDKELGYIFVVMKPQWMDQVFIEENNVIISSKLNQKVIWSSSNNPQLDYTPILKTAAYEQGKFKGKMGNNDYQFFYMKNKYGDWQILTFRSLENTYQTIKKVRNNVLITALISSFISIVCGIYISNRIARPILYLRNKALQYNAQDNSNHLVAVKESMGIKKVFMIYFALVATVPMIIYSITFYYSSSTLIENKVKESILLTFKQTANNIDSFIAINERISTNIMVNPAIQNYLVRSMRADYKPGDEMEQIGGTIEENLSLAENIFETALYNTEKKPLFSTSFFINKEPLQIDEYNLSTPLWLSYDLDKYNRNVIRLIRKIRGVKSDDLFLKGLGYLQTTYYETNIESIYRDVQFANNNTFIIDENGTIISHNSKSRIGQKSQYSFDRGSMPISGTINISNDPNHSLLIYVFPTKIPWILVGELDEKVFREDSLKMLTINMYTVLFMILIVLIFSHVFAKGLANSIIKLKKKLIIFSDGYIHADFSTSSKVSEIQELGMAFNNMAQRIRNLIETVYLSNLKEKELEHEKKEAELIALQAQINPHFLSNTMESIKWMIKGDKKEKAAEMITALGSLFRIGISQQNKLVTIEEELDYARAYIDIQKVRLGDKVKFSWSVDQSLLQYYTPKLILQPIIENAIMHGISKKDELKGNISITCYSEELFIIFKISDDGIGIETRQLESMNKENSDHLGIGINNVRKRIKLYFGGESRVVIESMSQMGTIVKIMIPKVTKDEI</sequence>
<dbReference type="EMBL" id="JAGGLB010000006">
    <property type="protein sequence ID" value="MBP1990817.1"/>
    <property type="molecule type" value="Genomic_DNA"/>
</dbReference>
<comment type="subcellular location">
    <subcellularLocation>
        <location evidence="2">Cell membrane</location>
        <topology evidence="2">Multi-pass membrane protein</topology>
    </subcellularLocation>
</comment>
<keyword evidence="6" id="KW-0808">Transferase</keyword>
<evidence type="ECO:0000256" key="12">
    <source>
        <dbReference type="SAM" id="Phobius"/>
    </source>
</evidence>
<evidence type="ECO:0000256" key="9">
    <source>
        <dbReference type="ARBA" id="ARBA00022840"/>
    </source>
</evidence>
<evidence type="ECO:0000259" key="13">
    <source>
        <dbReference type="PROSITE" id="PS50109"/>
    </source>
</evidence>
<evidence type="ECO:0000256" key="2">
    <source>
        <dbReference type="ARBA" id="ARBA00004651"/>
    </source>
</evidence>
<dbReference type="Gene3D" id="3.30.565.10">
    <property type="entry name" value="Histidine kinase-like ATPase, C-terminal domain"/>
    <property type="match status" value="1"/>
</dbReference>
<feature type="transmembrane region" description="Helical" evidence="12">
    <location>
        <begin position="14"/>
        <end position="35"/>
    </location>
</feature>
<gene>
    <name evidence="15" type="ORF">J2Z66_002423</name>
</gene>
<keyword evidence="11 12" id="KW-0472">Membrane</keyword>
<dbReference type="Proteomes" id="UP001519287">
    <property type="component" value="Unassembled WGS sequence"/>
</dbReference>
<dbReference type="InterPro" id="IPR036890">
    <property type="entry name" value="HATPase_C_sf"/>
</dbReference>
<keyword evidence="12" id="KW-0812">Transmembrane</keyword>
<dbReference type="SUPFAM" id="SSF55874">
    <property type="entry name" value="ATPase domain of HSP90 chaperone/DNA topoisomerase II/histidine kinase"/>
    <property type="match status" value="1"/>
</dbReference>
<evidence type="ECO:0000256" key="8">
    <source>
        <dbReference type="ARBA" id="ARBA00022777"/>
    </source>
</evidence>
<dbReference type="PANTHER" id="PTHR34220">
    <property type="entry name" value="SENSOR HISTIDINE KINASE YPDA"/>
    <property type="match status" value="1"/>
</dbReference>
<dbReference type="InterPro" id="IPR003660">
    <property type="entry name" value="HAMP_dom"/>
</dbReference>
<evidence type="ECO:0000259" key="14">
    <source>
        <dbReference type="PROSITE" id="PS50885"/>
    </source>
</evidence>